<dbReference type="NCBIfam" id="TIGR00168">
    <property type="entry name" value="infC"/>
    <property type="match status" value="1"/>
</dbReference>
<dbReference type="HAMAP" id="MF_00080">
    <property type="entry name" value="IF_3"/>
    <property type="match status" value="1"/>
</dbReference>
<evidence type="ECO:0000256" key="3">
    <source>
        <dbReference type="ARBA" id="ARBA00022917"/>
    </source>
</evidence>
<dbReference type="PROSITE" id="PS00938">
    <property type="entry name" value="IF3"/>
    <property type="match status" value="1"/>
</dbReference>
<comment type="caution">
    <text evidence="9">The sequence shown here is derived from an EMBL/GenBank/DDBJ whole genome shotgun (WGS) entry which is preliminary data.</text>
</comment>
<comment type="similarity">
    <text evidence="1 4 6">Belongs to the IF-3 family.</text>
</comment>
<evidence type="ECO:0000256" key="6">
    <source>
        <dbReference type="RuleBase" id="RU000646"/>
    </source>
</evidence>
<dbReference type="GO" id="GO:0005829">
    <property type="term" value="C:cytosol"/>
    <property type="evidence" value="ECO:0007669"/>
    <property type="project" value="TreeGrafter"/>
</dbReference>
<dbReference type="AlphaFoldDB" id="A0A9D9DSI6"/>
<reference evidence="9" key="2">
    <citation type="journal article" date="2021" name="PeerJ">
        <title>Extensive microbial diversity within the chicken gut microbiome revealed by metagenomics and culture.</title>
        <authorList>
            <person name="Gilroy R."/>
            <person name="Ravi A."/>
            <person name="Getino M."/>
            <person name="Pursley I."/>
            <person name="Horton D.L."/>
            <person name="Alikhan N.F."/>
            <person name="Baker D."/>
            <person name="Gharbi K."/>
            <person name="Hall N."/>
            <person name="Watson M."/>
            <person name="Adriaenssens E.M."/>
            <person name="Foster-Nyarko E."/>
            <person name="Jarju S."/>
            <person name="Secka A."/>
            <person name="Antonio M."/>
            <person name="Oren A."/>
            <person name="Chaudhuri R.R."/>
            <person name="La Ragione R."/>
            <person name="Hildebrand F."/>
            <person name="Pallen M.J."/>
        </authorList>
    </citation>
    <scope>NUCLEOTIDE SEQUENCE</scope>
    <source>
        <strain evidence="9">10192</strain>
    </source>
</reference>
<protein>
    <recommendedName>
        <fullName evidence="4 5">Translation initiation factor IF-3</fullName>
    </recommendedName>
</protein>
<evidence type="ECO:0000313" key="10">
    <source>
        <dbReference type="Proteomes" id="UP000823632"/>
    </source>
</evidence>
<dbReference type="GO" id="GO:0032790">
    <property type="term" value="P:ribosome disassembly"/>
    <property type="evidence" value="ECO:0007669"/>
    <property type="project" value="TreeGrafter"/>
</dbReference>
<dbReference type="GO" id="GO:0003743">
    <property type="term" value="F:translation initiation factor activity"/>
    <property type="evidence" value="ECO:0007669"/>
    <property type="project" value="UniProtKB-UniRule"/>
</dbReference>
<evidence type="ECO:0000256" key="2">
    <source>
        <dbReference type="ARBA" id="ARBA00022540"/>
    </source>
</evidence>
<evidence type="ECO:0000256" key="4">
    <source>
        <dbReference type="HAMAP-Rule" id="MF_00080"/>
    </source>
</evidence>
<organism evidence="9 10">
    <name type="scientific">Candidatus Scatousia excrementipullorum</name>
    <dbReference type="NCBI Taxonomy" id="2840936"/>
    <lineage>
        <taxon>Bacteria</taxon>
        <taxon>Candidatus Scatousia</taxon>
    </lineage>
</organism>
<comment type="subunit">
    <text evidence="4 6">Monomer.</text>
</comment>
<dbReference type="PANTHER" id="PTHR10938">
    <property type="entry name" value="TRANSLATION INITIATION FACTOR IF-3"/>
    <property type="match status" value="1"/>
</dbReference>
<dbReference type="EMBL" id="JADIND010000219">
    <property type="protein sequence ID" value="MBO8431656.1"/>
    <property type="molecule type" value="Genomic_DNA"/>
</dbReference>
<dbReference type="GO" id="GO:0043022">
    <property type="term" value="F:ribosome binding"/>
    <property type="evidence" value="ECO:0007669"/>
    <property type="project" value="UniProtKB-ARBA"/>
</dbReference>
<feature type="domain" description="Translation initiation factor 3 C-terminal" evidence="7">
    <location>
        <begin position="91"/>
        <end position="177"/>
    </location>
</feature>
<evidence type="ECO:0000313" key="9">
    <source>
        <dbReference type="EMBL" id="MBO8431656.1"/>
    </source>
</evidence>
<dbReference type="FunFam" id="3.10.20.80:FF:000001">
    <property type="entry name" value="Translation initiation factor IF-3"/>
    <property type="match status" value="1"/>
</dbReference>
<keyword evidence="3 4" id="KW-0648">Protein biosynthesis</keyword>
<comment type="subcellular location">
    <subcellularLocation>
        <location evidence="4 6">Cytoplasm</location>
    </subcellularLocation>
</comment>
<evidence type="ECO:0000259" key="8">
    <source>
        <dbReference type="Pfam" id="PF05198"/>
    </source>
</evidence>
<dbReference type="FunFam" id="3.30.110.10:FF:000001">
    <property type="entry name" value="Translation initiation factor IF-3"/>
    <property type="match status" value="1"/>
</dbReference>
<dbReference type="InterPro" id="IPR001288">
    <property type="entry name" value="Translation_initiation_fac_3"/>
</dbReference>
<proteinExistence type="inferred from homology"/>
<dbReference type="InterPro" id="IPR019814">
    <property type="entry name" value="Translation_initiation_fac_3_N"/>
</dbReference>
<feature type="domain" description="Translation initiation factor 3 N-terminal" evidence="8">
    <location>
        <begin position="15"/>
        <end position="84"/>
    </location>
</feature>
<dbReference type="Pfam" id="PF00707">
    <property type="entry name" value="IF3_C"/>
    <property type="match status" value="1"/>
</dbReference>
<evidence type="ECO:0000259" key="7">
    <source>
        <dbReference type="Pfam" id="PF00707"/>
    </source>
</evidence>
<dbReference type="Gene3D" id="3.10.20.80">
    <property type="entry name" value="Translation initiation factor 3 (IF-3), N-terminal domain"/>
    <property type="match status" value="1"/>
</dbReference>
<dbReference type="InterPro" id="IPR036787">
    <property type="entry name" value="T_IF-3_N_sf"/>
</dbReference>
<dbReference type="Pfam" id="PF05198">
    <property type="entry name" value="IF3_N"/>
    <property type="match status" value="1"/>
</dbReference>
<evidence type="ECO:0000256" key="1">
    <source>
        <dbReference type="ARBA" id="ARBA00005439"/>
    </source>
</evidence>
<dbReference type="InterPro" id="IPR036788">
    <property type="entry name" value="T_IF-3_C_sf"/>
</dbReference>
<evidence type="ECO:0000256" key="5">
    <source>
        <dbReference type="NCBIfam" id="TIGR00168"/>
    </source>
</evidence>
<dbReference type="Gene3D" id="3.30.110.10">
    <property type="entry name" value="Translation initiation factor 3 (IF-3), C-terminal domain"/>
    <property type="match status" value="1"/>
</dbReference>
<dbReference type="InterPro" id="IPR019815">
    <property type="entry name" value="Translation_initiation_fac_3_C"/>
</dbReference>
<accession>A0A9D9DSI6</accession>
<keyword evidence="4" id="KW-0963">Cytoplasm</keyword>
<reference evidence="9" key="1">
    <citation type="submission" date="2020-10" db="EMBL/GenBank/DDBJ databases">
        <authorList>
            <person name="Gilroy R."/>
        </authorList>
    </citation>
    <scope>NUCLEOTIDE SEQUENCE</scope>
    <source>
        <strain evidence="9">10192</strain>
    </source>
</reference>
<comment type="function">
    <text evidence="4 6">IF-3 binds to the 30S ribosomal subunit and shifts the equilibrium between 70S ribosomes and their 50S and 30S subunits in favor of the free subunits, thus enhancing the availability of 30S subunits on which protein synthesis initiation begins.</text>
</comment>
<dbReference type="Proteomes" id="UP000823632">
    <property type="component" value="Unassembled WGS sequence"/>
</dbReference>
<dbReference type="GO" id="GO:0016020">
    <property type="term" value="C:membrane"/>
    <property type="evidence" value="ECO:0007669"/>
    <property type="project" value="TreeGrafter"/>
</dbReference>
<dbReference type="InterPro" id="IPR019813">
    <property type="entry name" value="Translation_initiation_fac3_CS"/>
</dbReference>
<sequence>MANDNRQKDRDKVIMNERIRSKEVRLIGENGENHGIVETSKALRMAYDADLDLVLISPNQEPPVAKILNYGKYKYELEKKAKEAKKKQHTVDVKEVKIRYKIDTHDYLVRIKSIQKFIAQGNKVKVVIMMRGREMQHSNLAFDLANRFIEDLKNEPLVVEKKPMLEGRNVTLYLGPQ</sequence>
<dbReference type="PANTHER" id="PTHR10938:SF0">
    <property type="entry name" value="TRANSLATION INITIATION FACTOR IF-3, MITOCHONDRIAL"/>
    <property type="match status" value="1"/>
</dbReference>
<dbReference type="SUPFAM" id="SSF54364">
    <property type="entry name" value="Translation initiation factor IF3, N-terminal domain"/>
    <property type="match status" value="1"/>
</dbReference>
<name>A0A9D9DSI6_9BACT</name>
<gene>
    <name evidence="4" type="primary">infC</name>
    <name evidence="9" type="ORF">IAC76_09750</name>
</gene>
<keyword evidence="2 4" id="KW-0396">Initiation factor</keyword>
<dbReference type="SUPFAM" id="SSF55200">
    <property type="entry name" value="Translation initiation factor IF3, C-terminal domain"/>
    <property type="match status" value="1"/>
</dbReference>